<evidence type="ECO:0000313" key="4">
    <source>
        <dbReference type="Proteomes" id="UP000664132"/>
    </source>
</evidence>
<dbReference type="OrthoDB" id="1928087at2759"/>
<dbReference type="Pfam" id="PF02301">
    <property type="entry name" value="HORMA"/>
    <property type="match status" value="1"/>
</dbReference>
<protein>
    <recommendedName>
        <fullName evidence="2">HORMA domain-containing protein</fullName>
    </recommendedName>
</protein>
<evidence type="ECO:0000313" key="3">
    <source>
        <dbReference type="EMBL" id="KAG4426345.1"/>
    </source>
</evidence>
<proteinExistence type="predicted"/>
<keyword evidence="4" id="KW-1185">Reference proteome</keyword>
<feature type="compositionally biased region" description="Basic and acidic residues" evidence="1">
    <location>
        <begin position="588"/>
        <end position="599"/>
    </location>
</feature>
<dbReference type="Gene3D" id="3.30.900.10">
    <property type="entry name" value="HORMA domain"/>
    <property type="match status" value="1"/>
</dbReference>
<feature type="region of interest" description="Disordered" evidence="1">
    <location>
        <begin position="275"/>
        <end position="294"/>
    </location>
</feature>
<feature type="domain" description="HORMA" evidence="2">
    <location>
        <begin position="36"/>
        <end position="275"/>
    </location>
</feature>
<comment type="caution">
    <text evidence="3">The sequence shown here is derived from an EMBL/GenBank/DDBJ whole genome shotgun (WGS) entry which is preliminary data.</text>
</comment>
<reference evidence="3" key="1">
    <citation type="submission" date="2021-02" db="EMBL/GenBank/DDBJ databases">
        <title>Genome sequence Cadophora malorum strain M34.</title>
        <authorList>
            <person name="Stefanovic E."/>
            <person name="Vu D."/>
            <person name="Scully C."/>
            <person name="Dijksterhuis J."/>
            <person name="Roader J."/>
            <person name="Houbraken J."/>
        </authorList>
    </citation>
    <scope>NUCLEOTIDE SEQUENCE</scope>
    <source>
        <strain evidence="3">M34</strain>
    </source>
</reference>
<feature type="compositionally biased region" description="Basic residues" evidence="1">
    <location>
        <begin position="1"/>
        <end position="12"/>
    </location>
</feature>
<feature type="compositionally biased region" description="Polar residues" evidence="1">
    <location>
        <begin position="558"/>
        <end position="583"/>
    </location>
</feature>
<accession>A0A8H7WK41</accession>
<feature type="compositionally biased region" description="Polar residues" evidence="1">
    <location>
        <begin position="537"/>
        <end position="549"/>
    </location>
</feature>
<dbReference type="InterPro" id="IPR036570">
    <property type="entry name" value="HORMA_dom_sf"/>
</dbReference>
<dbReference type="AlphaFoldDB" id="A0A8H7WK41"/>
<dbReference type="Proteomes" id="UP000664132">
    <property type="component" value="Unassembled WGS sequence"/>
</dbReference>
<feature type="region of interest" description="Disordered" evidence="1">
    <location>
        <begin position="486"/>
        <end position="613"/>
    </location>
</feature>
<sequence>MPSKKPSRKPKAKSQPQPRPRPVPKPLESAVVLQSQHSFDLVHTAIAATMFEVIFARKVFPIGTKWHKRYYDPANPDTAYETFVSGTQAPKGGSGVLWHVPVSGQFLVLDKLMEALENGVKDALANSYLRKIDLSFHSIGTEPMSESNCIESYGLHISYGPSNMPYIDTELRHSQGSQTTTMNVLEGKTNLKEMVNGIARHFLSSEQAKVFKTLPLPSNIRVSLQAEYTAQTPSDYHPLGFKPVKEIVWKKDDDFDNRESRYNLATGFHSVAFTFRPPGNRAQTAPTSRHDTEKAGEITPRVEQGLNDIHSMGGLRAINRVRALSQFSASDGGHTQPEILRQIRRIHFSRLDHDSRHDTQQYFTSPLQPSSSMGLNAELYIPRYTPEILDIAKPRFQALIAQGDGDLDAPQGVQIDCDCGVQRSKSITRPILEELVSEGFIVEQVANSSFDLVLEKVPLIPSAFFNPCTGIYHLFSESDTPLVESTGPLASIEGPNSLDFSSASDFPRTPTASYPPKQYRTLRTMQHSSRREVSVDDATTQSAVSTPAHQQGPGARQFPSNSELQTMKLGGSNTANGITTPDISNPDVLRENSGNKRLPEFSQQGRSSRRKMK</sequence>
<organism evidence="3 4">
    <name type="scientific">Cadophora malorum</name>
    <dbReference type="NCBI Taxonomy" id="108018"/>
    <lineage>
        <taxon>Eukaryota</taxon>
        <taxon>Fungi</taxon>
        <taxon>Dikarya</taxon>
        <taxon>Ascomycota</taxon>
        <taxon>Pezizomycotina</taxon>
        <taxon>Leotiomycetes</taxon>
        <taxon>Helotiales</taxon>
        <taxon>Ploettnerulaceae</taxon>
        <taxon>Cadophora</taxon>
    </lineage>
</organism>
<evidence type="ECO:0000259" key="2">
    <source>
        <dbReference type="PROSITE" id="PS50815"/>
    </source>
</evidence>
<gene>
    <name evidence="3" type="ORF">IFR04_000528</name>
</gene>
<name>A0A8H7WK41_9HELO</name>
<dbReference type="InterPro" id="IPR003511">
    <property type="entry name" value="HORMA_dom"/>
</dbReference>
<dbReference type="SUPFAM" id="SSF56019">
    <property type="entry name" value="The spindle assembly checkpoint protein mad2"/>
    <property type="match status" value="1"/>
</dbReference>
<dbReference type="EMBL" id="JAFJYH010000003">
    <property type="protein sequence ID" value="KAG4426345.1"/>
    <property type="molecule type" value="Genomic_DNA"/>
</dbReference>
<dbReference type="PROSITE" id="PS50815">
    <property type="entry name" value="HORMA"/>
    <property type="match status" value="1"/>
</dbReference>
<evidence type="ECO:0000256" key="1">
    <source>
        <dbReference type="SAM" id="MobiDB-lite"/>
    </source>
</evidence>
<feature type="region of interest" description="Disordered" evidence="1">
    <location>
        <begin position="1"/>
        <end position="25"/>
    </location>
</feature>